<accession>A0A444W1G6</accession>
<feature type="signal peptide" evidence="2">
    <location>
        <begin position="1"/>
        <end position="18"/>
    </location>
</feature>
<feature type="domain" description="Peptidase S74" evidence="3">
    <location>
        <begin position="308"/>
        <end position="405"/>
    </location>
</feature>
<evidence type="ECO:0000259" key="3">
    <source>
        <dbReference type="PROSITE" id="PS51688"/>
    </source>
</evidence>
<proteinExistence type="predicted"/>
<organism evidence="4 5">
    <name type="scientific">Flavobacterium anhuiense</name>
    <dbReference type="NCBI Taxonomy" id="459526"/>
    <lineage>
        <taxon>Bacteria</taxon>
        <taxon>Pseudomonadati</taxon>
        <taxon>Bacteroidota</taxon>
        <taxon>Flavobacteriia</taxon>
        <taxon>Flavobacteriales</taxon>
        <taxon>Flavobacteriaceae</taxon>
        <taxon>Flavobacterium</taxon>
    </lineage>
</organism>
<keyword evidence="1" id="KW-0175">Coiled coil</keyword>
<evidence type="ECO:0000256" key="1">
    <source>
        <dbReference type="SAM" id="Coils"/>
    </source>
</evidence>
<dbReference type="InterPro" id="IPR030392">
    <property type="entry name" value="S74_ICA"/>
</dbReference>
<name>A0A444W1G6_9FLAO</name>
<reference evidence="4 5" key="1">
    <citation type="submission" date="2014-12" db="EMBL/GenBank/DDBJ databases">
        <title>Genome sequence of Flavobacterium anhuiense RCM74.</title>
        <authorList>
            <person name="Kim J.F."/>
            <person name="Song J.Y."/>
            <person name="Kwak M.-J."/>
            <person name="Lee S.-W."/>
        </authorList>
    </citation>
    <scope>NUCLEOTIDE SEQUENCE [LARGE SCALE GENOMIC DNA]</scope>
    <source>
        <strain evidence="4 5">RCM74</strain>
    </source>
</reference>
<dbReference type="OrthoDB" id="1488700at2"/>
<keyword evidence="2" id="KW-0732">Signal</keyword>
<dbReference type="Proteomes" id="UP000290433">
    <property type="component" value="Unassembled WGS sequence"/>
</dbReference>
<protein>
    <submittedName>
        <fullName evidence="4">Hep_Hag repeat-containing protein</fullName>
    </submittedName>
</protein>
<dbReference type="RefSeq" id="WP_129746399.1">
    <property type="nucleotide sequence ID" value="NZ_JUIV01000003.1"/>
</dbReference>
<feature type="chain" id="PRO_5019217461" evidence="2">
    <location>
        <begin position="19"/>
        <end position="420"/>
    </location>
</feature>
<dbReference type="AlphaFoldDB" id="A0A444W1G6"/>
<dbReference type="Pfam" id="PF13884">
    <property type="entry name" value="Peptidase_S74"/>
    <property type="match status" value="1"/>
</dbReference>
<evidence type="ECO:0000313" key="4">
    <source>
        <dbReference type="EMBL" id="RYJ39719.1"/>
    </source>
</evidence>
<comment type="caution">
    <text evidence="4">The sequence shown here is derived from an EMBL/GenBank/DDBJ whole genome shotgun (WGS) entry which is preliminary data.</text>
</comment>
<evidence type="ECO:0000313" key="5">
    <source>
        <dbReference type="Proteomes" id="UP000290433"/>
    </source>
</evidence>
<dbReference type="PROSITE" id="PS51688">
    <property type="entry name" value="ICA"/>
    <property type="match status" value="1"/>
</dbReference>
<dbReference type="EMBL" id="JUIV01000003">
    <property type="protein sequence ID" value="RYJ39719.1"/>
    <property type="molecule type" value="Genomic_DNA"/>
</dbReference>
<evidence type="ECO:0000256" key="2">
    <source>
        <dbReference type="SAM" id="SignalP"/>
    </source>
</evidence>
<sequence length="420" mass="45052">MRKIILMLTLIQSGFVMAQTETEKVVTPNGKKVKVYTNPVTTVDNGLTRTDGNVQLGGDLTKPTLIKTTSENPLAIGGLQNGTLTDQLLTTDANGVLRKISNGNWWNTNGNTGTIAGTNFIGTTDDQDLVFKRQGYVIGRLTSSNISFGSSSLTYNTTGDQNSAFGRTALLNNTTGSNNTALGAGALARNTVGEKNTAVGVSALPLSNSANRNVAVGEAVFGSLLTGNNNIALGFGSGRYFGDNAATNLLDNSTESMFIGAESRALLNGSKNEIVIGYNARGKGSNTVTIGNSQITEIGGYAPWSNYSDSRLKKNIVSSTYGLDFINKLRPVLYNMKTGTTELQSGFIAQEVESAANSIGYKFSGIVKPQSDTDFYSLRYSDFVVPLVKSVQELKKQLEEKEERILDLENRLLKLEQKLK</sequence>
<gene>
    <name evidence="4" type="ORF">NU08_1388</name>
</gene>
<feature type="coiled-coil region" evidence="1">
    <location>
        <begin position="388"/>
        <end position="418"/>
    </location>
</feature>